<dbReference type="STRING" id="135826.KP77_10150"/>
<dbReference type="Gene3D" id="3.30.2310.20">
    <property type="entry name" value="RelE-like"/>
    <property type="match status" value="1"/>
</dbReference>
<accession>A0A0C2W670</accession>
<evidence type="ECO:0000313" key="3">
    <source>
        <dbReference type="Proteomes" id="UP000031950"/>
    </source>
</evidence>
<dbReference type="AlphaFoldDB" id="A0A0C2W670"/>
<evidence type="ECO:0008006" key="4">
    <source>
        <dbReference type="Google" id="ProtNLM"/>
    </source>
</evidence>
<dbReference type="InterPro" id="IPR035093">
    <property type="entry name" value="RelE/ParE_toxin_dom_sf"/>
</dbReference>
<proteinExistence type="predicted"/>
<dbReference type="InterPro" id="IPR007712">
    <property type="entry name" value="RelE/ParE_toxin"/>
</dbReference>
<dbReference type="Proteomes" id="UP000031950">
    <property type="component" value="Unassembled WGS sequence"/>
</dbReference>
<protein>
    <recommendedName>
        <fullName evidence="4">Type II toxin-antitoxin system RelE/ParE family toxin</fullName>
    </recommendedName>
</protein>
<dbReference type="Pfam" id="PF05016">
    <property type="entry name" value="ParE_toxin"/>
    <property type="match status" value="1"/>
</dbReference>
<dbReference type="RefSeq" id="WP_041121623.1">
    <property type="nucleotide sequence ID" value="NZ_JXRQ01000015.1"/>
</dbReference>
<reference evidence="2 3" key="1">
    <citation type="submission" date="2015-01" db="EMBL/GenBank/DDBJ databases">
        <title>Genome sequence of Jeotgalibacillus alimentarius.</title>
        <authorList>
            <person name="Goh K.M."/>
            <person name="Chan K.-G."/>
            <person name="Yaakop A.S."/>
            <person name="Ee R."/>
            <person name="Gan H.M."/>
            <person name="Chan C.S."/>
        </authorList>
    </citation>
    <scope>NUCLEOTIDE SEQUENCE [LARGE SCALE GENOMIC DNA]</scope>
    <source>
        <strain evidence="2 3">YKJ-13</strain>
    </source>
</reference>
<dbReference type="EMBL" id="JXRQ01000015">
    <property type="protein sequence ID" value="KIL51503.1"/>
    <property type="molecule type" value="Genomic_DNA"/>
</dbReference>
<sequence length="104" mass="12511">MRNIKISPIAKNDLLEIKNYIISEFDHPEAAQKLLSDIIQCYETLKSYHLAGMELALKISIPTDYRYLICNDYLVFYKYDHHFIFIYRIIASKRDFIRILFEKE</sequence>
<keyword evidence="1" id="KW-1277">Toxin-antitoxin system</keyword>
<organism evidence="2 3">
    <name type="scientific">Jeotgalibacillus alimentarius</name>
    <dbReference type="NCBI Taxonomy" id="135826"/>
    <lineage>
        <taxon>Bacteria</taxon>
        <taxon>Bacillati</taxon>
        <taxon>Bacillota</taxon>
        <taxon>Bacilli</taxon>
        <taxon>Bacillales</taxon>
        <taxon>Caryophanaceae</taxon>
        <taxon>Jeotgalibacillus</taxon>
    </lineage>
</organism>
<gene>
    <name evidence="2" type="ORF">KP77_10150</name>
</gene>
<evidence type="ECO:0000313" key="2">
    <source>
        <dbReference type="EMBL" id="KIL51503.1"/>
    </source>
</evidence>
<keyword evidence="3" id="KW-1185">Reference proteome</keyword>
<name>A0A0C2W670_9BACL</name>
<dbReference type="OrthoDB" id="362857at2"/>
<comment type="caution">
    <text evidence="2">The sequence shown here is derived from an EMBL/GenBank/DDBJ whole genome shotgun (WGS) entry which is preliminary data.</text>
</comment>
<evidence type="ECO:0000256" key="1">
    <source>
        <dbReference type="ARBA" id="ARBA00022649"/>
    </source>
</evidence>